<dbReference type="RefSeq" id="WP_117174308.1">
    <property type="nucleotide sequence ID" value="NZ_QFZK01000002.1"/>
</dbReference>
<sequence>MTALARTTPFVLHDIHADVWHAHALSQAVLPVLATGDAALDAQLPGGGWPIGALTEVLQPPGVHSEWRLLLPALARSGLGPVVLVGAPHLPFAPALAAQGLAAQRLLWVKAVAPAARLWACEQALRCAEVSAVLAWLPQARSDQLRRLQMAAAEYGKLLFVMRPQAAQDEASPAALRLYLQPQSQTAHPSSPAVPAQAGADSLQVRLLKRRGPPLGQPLQLQARASRLTLLLASSQAHALDCRTSRA</sequence>
<gene>
    <name evidence="1" type="primary">imuA</name>
    <name evidence="1" type="ORF">DIC66_03965</name>
</gene>
<dbReference type="SUPFAM" id="SSF52540">
    <property type="entry name" value="P-loop containing nucleoside triphosphate hydrolases"/>
    <property type="match status" value="1"/>
</dbReference>
<dbReference type="Proteomes" id="UP000260665">
    <property type="component" value="Unassembled WGS sequence"/>
</dbReference>
<dbReference type="NCBIfam" id="NF033429">
    <property type="entry name" value="ImuA_translesion"/>
    <property type="match status" value="1"/>
</dbReference>
<keyword evidence="2" id="KW-1185">Reference proteome</keyword>
<evidence type="ECO:0000313" key="2">
    <source>
        <dbReference type="Proteomes" id="UP000260665"/>
    </source>
</evidence>
<reference evidence="1 2" key="1">
    <citation type="submission" date="2018-05" db="EMBL/GenBank/DDBJ databases">
        <title>Rhodoferax soyangensis sp.nov., isolated from an oligotrophic freshwater lake.</title>
        <authorList>
            <person name="Park M."/>
        </authorList>
    </citation>
    <scope>NUCLEOTIDE SEQUENCE [LARGE SCALE GENOMIC DNA]</scope>
    <source>
        <strain evidence="1 2">IMCC26218</strain>
    </source>
</reference>
<comment type="caution">
    <text evidence="1">The sequence shown here is derived from an EMBL/GenBank/DDBJ whole genome shotgun (WGS) entry which is preliminary data.</text>
</comment>
<organism evidence="1 2">
    <name type="scientific">Rhodoferax lacus</name>
    <dbReference type="NCBI Taxonomy" id="2184758"/>
    <lineage>
        <taxon>Bacteria</taxon>
        <taxon>Pseudomonadati</taxon>
        <taxon>Pseudomonadota</taxon>
        <taxon>Betaproteobacteria</taxon>
        <taxon>Burkholderiales</taxon>
        <taxon>Comamonadaceae</taxon>
        <taxon>Rhodoferax</taxon>
    </lineage>
</organism>
<proteinExistence type="predicted"/>
<dbReference type="PIRSF" id="PIRSF037290">
    <property type="entry name" value="UCP037290"/>
    <property type="match status" value="1"/>
</dbReference>
<accession>A0A3E1RF92</accession>
<dbReference type="Gene3D" id="3.40.50.300">
    <property type="entry name" value="P-loop containing nucleotide triphosphate hydrolases"/>
    <property type="match status" value="1"/>
</dbReference>
<dbReference type="AlphaFoldDB" id="A0A3E1RF92"/>
<dbReference type="InterPro" id="IPR027417">
    <property type="entry name" value="P-loop_NTPase"/>
</dbReference>
<dbReference type="InterPro" id="IPR017166">
    <property type="entry name" value="UCP037290"/>
</dbReference>
<protein>
    <submittedName>
        <fullName evidence="1">Translesion DNA synthesis-associated protein ImuA</fullName>
    </submittedName>
</protein>
<dbReference type="EMBL" id="QFZK01000002">
    <property type="protein sequence ID" value="RFO97891.1"/>
    <property type="molecule type" value="Genomic_DNA"/>
</dbReference>
<dbReference type="InterPro" id="IPR047610">
    <property type="entry name" value="ImuA_translesion"/>
</dbReference>
<dbReference type="OrthoDB" id="9811176at2"/>
<name>A0A3E1RF92_9BURK</name>
<evidence type="ECO:0000313" key="1">
    <source>
        <dbReference type="EMBL" id="RFO97891.1"/>
    </source>
</evidence>